<evidence type="ECO:0000313" key="1">
    <source>
        <dbReference type="EMBL" id="NOJ84027.1"/>
    </source>
</evidence>
<proteinExistence type="predicted"/>
<protein>
    <submittedName>
        <fullName evidence="1">Uncharacterized protein</fullName>
    </submittedName>
</protein>
<reference evidence="1 2" key="1">
    <citation type="submission" date="2020-05" db="EMBL/GenBank/DDBJ databases">
        <authorList>
            <person name="Whitworth D."/>
        </authorList>
    </citation>
    <scope>NUCLEOTIDE SEQUENCE [LARGE SCALE GENOMIC DNA]</scope>
    <source>
        <strain evidence="1 2">AM005</strain>
    </source>
</reference>
<organism evidence="1 2">
    <name type="scientific">Myxococcus xanthus</name>
    <dbReference type="NCBI Taxonomy" id="34"/>
    <lineage>
        <taxon>Bacteria</taxon>
        <taxon>Pseudomonadati</taxon>
        <taxon>Myxococcota</taxon>
        <taxon>Myxococcia</taxon>
        <taxon>Myxococcales</taxon>
        <taxon>Cystobacterineae</taxon>
        <taxon>Myxococcaceae</taxon>
        <taxon>Myxococcus</taxon>
    </lineage>
</organism>
<dbReference type="EMBL" id="JABFNT010000381">
    <property type="protein sequence ID" value="NOJ84027.1"/>
    <property type="molecule type" value="Genomic_DNA"/>
</dbReference>
<feature type="non-terminal residue" evidence="1">
    <location>
        <position position="1"/>
    </location>
</feature>
<gene>
    <name evidence="1" type="ORF">HNV28_37965</name>
</gene>
<dbReference type="RefSeq" id="WP_216615413.1">
    <property type="nucleotide sequence ID" value="NZ_JABFNT010000381.1"/>
</dbReference>
<comment type="caution">
    <text evidence="1">The sequence shown here is derived from an EMBL/GenBank/DDBJ whole genome shotgun (WGS) entry which is preliminary data.</text>
</comment>
<dbReference type="AlphaFoldDB" id="A0A7Y4MVT8"/>
<feature type="non-terminal residue" evidence="1">
    <location>
        <position position="130"/>
    </location>
</feature>
<accession>A0A7Y4MVT8</accession>
<evidence type="ECO:0000313" key="2">
    <source>
        <dbReference type="Proteomes" id="UP000533080"/>
    </source>
</evidence>
<name>A0A7Y4MVT8_MYXXA</name>
<dbReference type="Proteomes" id="UP000533080">
    <property type="component" value="Unassembled WGS sequence"/>
</dbReference>
<sequence length="130" mass="14228">AVIWQDPAALAREDKGAPAAPFRFDREETGGTSPKVVVTDANGVTWFVKFGFEAKPETFASRIVRSAGYFAPICYVVTDGQIQGIPAGKLKRADKAIDETTGRFSQARFAREVEFVKDASWTLDEPTIKA</sequence>